<accession>A0A7X6I7G9</accession>
<comment type="caution">
    <text evidence="2">The sequence shown here is derived from an EMBL/GenBank/DDBJ whole genome shotgun (WGS) entry which is preliminary data.</text>
</comment>
<protein>
    <submittedName>
        <fullName evidence="2">DUF3306 domain-containing protein</fullName>
    </submittedName>
</protein>
<feature type="compositionally biased region" description="Basic and acidic residues" evidence="1">
    <location>
        <begin position="12"/>
        <end position="23"/>
    </location>
</feature>
<evidence type="ECO:0000313" key="3">
    <source>
        <dbReference type="Proteomes" id="UP000521868"/>
    </source>
</evidence>
<evidence type="ECO:0000313" key="2">
    <source>
        <dbReference type="EMBL" id="NKE67209.1"/>
    </source>
</evidence>
<feature type="region of interest" description="Disordered" evidence="1">
    <location>
        <begin position="148"/>
        <end position="217"/>
    </location>
</feature>
<evidence type="ECO:0000256" key="1">
    <source>
        <dbReference type="SAM" id="MobiDB-lite"/>
    </source>
</evidence>
<sequence length="217" mass="22537">MSDGFLGRWSRRKLDARDGRPLPEEPPEAAAARAPVVSALPAAAADPAPAAVVAQPPAPAAEVPVPAADEPPPPTMDDVQALTAESDFSRFATRDVAADVKNAAMKKLFADPRYNVMDGMDVYIDDYSRPDPMPDSMLRQLASASFLRLFDEPPGPPEAGAQPGQPRDVADNHAARSVAQSTTVSDAAAAPPNDADPDLRLQQDDAPAAGGPGQGAA</sequence>
<feature type="region of interest" description="Disordered" evidence="1">
    <location>
        <begin position="45"/>
        <end position="79"/>
    </location>
</feature>
<dbReference type="Proteomes" id="UP000521868">
    <property type="component" value="Unassembled WGS sequence"/>
</dbReference>
<proteinExistence type="predicted"/>
<dbReference type="RefSeq" id="WP_168108336.1">
    <property type="nucleotide sequence ID" value="NZ_VTOX01000005.1"/>
</dbReference>
<dbReference type="EMBL" id="VTOX01000005">
    <property type="protein sequence ID" value="NKE67209.1"/>
    <property type="molecule type" value="Genomic_DNA"/>
</dbReference>
<feature type="compositionally biased region" description="Low complexity" evidence="1">
    <location>
        <begin position="45"/>
        <end position="68"/>
    </location>
</feature>
<name>A0A7X6I7G9_9BURK</name>
<reference evidence="2 3" key="1">
    <citation type="journal article" date="2020" name="Nature">
        <title>Bacterial chemolithoautotrophy via manganese oxidation.</title>
        <authorList>
            <person name="Yu H."/>
            <person name="Leadbetter J.R."/>
        </authorList>
    </citation>
    <scope>NUCLEOTIDE SEQUENCE [LARGE SCALE GENOMIC DNA]</scope>
    <source>
        <strain evidence="2 3">RBP-1</strain>
    </source>
</reference>
<dbReference type="Pfam" id="PF11748">
    <property type="entry name" value="DUF3306"/>
    <property type="match status" value="1"/>
</dbReference>
<dbReference type="AlphaFoldDB" id="A0A7X6I7G9"/>
<feature type="region of interest" description="Disordered" evidence="1">
    <location>
        <begin position="1"/>
        <end position="33"/>
    </location>
</feature>
<keyword evidence="3" id="KW-1185">Reference proteome</keyword>
<dbReference type="InterPro" id="IPR021735">
    <property type="entry name" value="DUF3306"/>
</dbReference>
<organism evidence="2 3">
    <name type="scientific">Ramlibacter lithotrophicus</name>
    <dbReference type="NCBI Taxonomy" id="2606681"/>
    <lineage>
        <taxon>Bacteria</taxon>
        <taxon>Pseudomonadati</taxon>
        <taxon>Pseudomonadota</taxon>
        <taxon>Betaproteobacteria</taxon>
        <taxon>Burkholderiales</taxon>
        <taxon>Comamonadaceae</taxon>
        <taxon>Ramlibacter</taxon>
    </lineage>
</organism>
<gene>
    <name evidence="2" type="ORF">RAMLITH_15400</name>
</gene>